<name>A0A195AU20_9HYME</name>
<organism evidence="2 3">
    <name type="scientific">Atta colombica</name>
    <dbReference type="NCBI Taxonomy" id="520822"/>
    <lineage>
        <taxon>Eukaryota</taxon>
        <taxon>Metazoa</taxon>
        <taxon>Ecdysozoa</taxon>
        <taxon>Arthropoda</taxon>
        <taxon>Hexapoda</taxon>
        <taxon>Insecta</taxon>
        <taxon>Pterygota</taxon>
        <taxon>Neoptera</taxon>
        <taxon>Endopterygota</taxon>
        <taxon>Hymenoptera</taxon>
        <taxon>Apocrita</taxon>
        <taxon>Aculeata</taxon>
        <taxon>Formicoidea</taxon>
        <taxon>Formicidae</taxon>
        <taxon>Myrmicinae</taxon>
        <taxon>Atta</taxon>
    </lineage>
</organism>
<sequence length="97" mass="10805">MSTKDTRRQDRLRYRSSRVTSLNLRSYNSNKPPSHMANSGGKHRRYPWDEPSACSYLAGLSQSWELVEKGGGSSKGGNYPSRLASLQPNKYNVAAAL</sequence>
<evidence type="ECO:0000313" key="2">
    <source>
        <dbReference type="EMBL" id="KYM75728.1"/>
    </source>
</evidence>
<dbReference type="EMBL" id="KQ976738">
    <property type="protein sequence ID" value="KYM75728.1"/>
    <property type="molecule type" value="Genomic_DNA"/>
</dbReference>
<proteinExistence type="predicted"/>
<evidence type="ECO:0000313" key="3">
    <source>
        <dbReference type="Proteomes" id="UP000078540"/>
    </source>
</evidence>
<protein>
    <submittedName>
        <fullName evidence="2">Uncharacterized protein</fullName>
    </submittedName>
</protein>
<feature type="region of interest" description="Disordered" evidence="1">
    <location>
        <begin position="1"/>
        <end position="45"/>
    </location>
</feature>
<accession>A0A195AU20</accession>
<reference evidence="2 3" key="1">
    <citation type="submission" date="2015-09" db="EMBL/GenBank/DDBJ databases">
        <title>Atta colombica WGS genome.</title>
        <authorList>
            <person name="Nygaard S."/>
            <person name="Hu H."/>
            <person name="Boomsma J."/>
            <person name="Zhang G."/>
        </authorList>
    </citation>
    <scope>NUCLEOTIDE SEQUENCE [LARGE SCALE GENOMIC DNA]</scope>
    <source>
        <strain evidence="2">Treedump-2</strain>
        <tissue evidence="2">Whole body</tissue>
    </source>
</reference>
<dbReference type="Proteomes" id="UP000078540">
    <property type="component" value="Unassembled WGS sequence"/>
</dbReference>
<feature type="compositionally biased region" description="Basic and acidic residues" evidence="1">
    <location>
        <begin position="1"/>
        <end position="13"/>
    </location>
</feature>
<gene>
    <name evidence="2" type="ORF">ALC53_13791</name>
</gene>
<keyword evidence="3" id="KW-1185">Reference proteome</keyword>
<feature type="compositionally biased region" description="Polar residues" evidence="1">
    <location>
        <begin position="19"/>
        <end position="32"/>
    </location>
</feature>
<dbReference type="AlphaFoldDB" id="A0A195AU20"/>
<evidence type="ECO:0000256" key="1">
    <source>
        <dbReference type="SAM" id="MobiDB-lite"/>
    </source>
</evidence>